<dbReference type="AlphaFoldDB" id="A0ABC8K2R9"/>
<proteinExistence type="predicted"/>
<organism evidence="1 2">
    <name type="scientific">Eruca vesicaria subsp. sativa</name>
    <name type="common">Garden rocket</name>
    <name type="synonym">Eruca sativa</name>
    <dbReference type="NCBI Taxonomy" id="29727"/>
    <lineage>
        <taxon>Eukaryota</taxon>
        <taxon>Viridiplantae</taxon>
        <taxon>Streptophyta</taxon>
        <taxon>Embryophyta</taxon>
        <taxon>Tracheophyta</taxon>
        <taxon>Spermatophyta</taxon>
        <taxon>Magnoliopsida</taxon>
        <taxon>eudicotyledons</taxon>
        <taxon>Gunneridae</taxon>
        <taxon>Pentapetalae</taxon>
        <taxon>rosids</taxon>
        <taxon>malvids</taxon>
        <taxon>Brassicales</taxon>
        <taxon>Brassicaceae</taxon>
        <taxon>Brassiceae</taxon>
        <taxon>Eruca</taxon>
    </lineage>
</organism>
<accession>A0ABC8K2R9</accession>
<dbReference type="EMBL" id="CAKOAT010167933">
    <property type="protein sequence ID" value="CAH8350915.1"/>
    <property type="molecule type" value="Genomic_DNA"/>
</dbReference>
<name>A0ABC8K2R9_ERUVS</name>
<dbReference type="PANTHER" id="PTHR35726:SF11">
    <property type="entry name" value="MYELIN TRANSCRIPTION FACTOR-LIKE PROTEIN"/>
    <property type="match status" value="1"/>
</dbReference>
<dbReference type="PROSITE" id="PS51257">
    <property type="entry name" value="PROKAR_LIPOPROTEIN"/>
    <property type="match status" value="1"/>
</dbReference>
<evidence type="ECO:0000313" key="1">
    <source>
        <dbReference type="EMBL" id="CAH8350915.1"/>
    </source>
</evidence>
<comment type="caution">
    <text evidence="1">The sequence shown here is derived from an EMBL/GenBank/DDBJ whole genome shotgun (WGS) entry which is preliminary data.</text>
</comment>
<sequence length="161" mass="17987">MYVYRSILVQYLTAGASCHISSVLIKKIKRNMNTTKFDVSPFLLLEEFADSDGEGTVQINEALDGGESNDGDDKSCSTSLYETSCMTATSQRHSFDPEEEDTVNEERIFTAVEEDDEDGEGEVNSYRRCGISHFVKLSVDSSEVVSEMDKSRMFWEACLAS</sequence>
<reference evidence="1 2" key="1">
    <citation type="submission" date="2022-03" db="EMBL/GenBank/DDBJ databases">
        <authorList>
            <person name="Macdonald S."/>
            <person name="Ahmed S."/>
            <person name="Newling K."/>
        </authorList>
    </citation>
    <scope>NUCLEOTIDE SEQUENCE [LARGE SCALE GENOMIC DNA]</scope>
</reference>
<keyword evidence="2" id="KW-1185">Reference proteome</keyword>
<dbReference type="PANTHER" id="PTHR35726">
    <property type="entry name" value="GLUTAMIC ACID-RICH PROTEIN-LIKE"/>
    <property type="match status" value="1"/>
</dbReference>
<evidence type="ECO:0000313" key="2">
    <source>
        <dbReference type="Proteomes" id="UP001642260"/>
    </source>
</evidence>
<gene>
    <name evidence="1" type="ORF">ERUC_LOCUS18130</name>
</gene>
<protein>
    <submittedName>
        <fullName evidence="1">Uncharacterized protein</fullName>
    </submittedName>
</protein>
<dbReference type="Proteomes" id="UP001642260">
    <property type="component" value="Unassembled WGS sequence"/>
</dbReference>